<comment type="caution">
    <text evidence="3">The sequence shown here is derived from an EMBL/GenBank/DDBJ whole genome shotgun (WGS) entry which is preliminary data.</text>
</comment>
<organism evidence="3 4">
    <name type="scientific">Trypanosoma theileri</name>
    <dbReference type="NCBI Taxonomy" id="67003"/>
    <lineage>
        <taxon>Eukaryota</taxon>
        <taxon>Discoba</taxon>
        <taxon>Euglenozoa</taxon>
        <taxon>Kinetoplastea</taxon>
        <taxon>Metakinetoplastina</taxon>
        <taxon>Trypanosomatida</taxon>
        <taxon>Trypanosomatidae</taxon>
        <taxon>Trypanosoma</taxon>
    </lineage>
</organism>
<name>A0A1X0NUB0_9TRYP</name>
<dbReference type="Proteomes" id="UP000192257">
    <property type="component" value="Unassembled WGS sequence"/>
</dbReference>
<evidence type="ECO:0000256" key="1">
    <source>
        <dbReference type="SAM" id="MobiDB-lite"/>
    </source>
</evidence>
<evidence type="ECO:0000313" key="4">
    <source>
        <dbReference type="Proteomes" id="UP000192257"/>
    </source>
</evidence>
<keyword evidence="2" id="KW-0812">Transmembrane</keyword>
<evidence type="ECO:0000256" key="2">
    <source>
        <dbReference type="SAM" id="Phobius"/>
    </source>
</evidence>
<keyword evidence="4" id="KW-1185">Reference proteome</keyword>
<feature type="transmembrane region" description="Helical" evidence="2">
    <location>
        <begin position="27"/>
        <end position="45"/>
    </location>
</feature>
<dbReference type="EMBL" id="NBCO01000021">
    <property type="protein sequence ID" value="ORC87690.1"/>
    <property type="molecule type" value="Genomic_DNA"/>
</dbReference>
<dbReference type="AlphaFoldDB" id="A0A1X0NUB0"/>
<evidence type="ECO:0000313" key="3">
    <source>
        <dbReference type="EMBL" id="ORC87690.1"/>
    </source>
</evidence>
<dbReference type="VEuPathDB" id="TriTrypDB:TM35_000212960"/>
<protein>
    <submittedName>
        <fullName evidence="3">Uncharacterized protein</fullName>
    </submittedName>
</protein>
<sequence>MAKRTSVLCSLRVYFLLFHNSQFSNPMLFVLFWFSPFVFFSLFAGGPICRANNPHTTPNNKERHREGERDPFPTLFKQFMLKSSWYHPFEIPLREENNGNPPHTPFINFARQRATRPNNIQHHKRNK</sequence>
<accession>A0A1X0NUB0</accession>
<reference evidence="3 4" key="1">
    <citation type="submission" date="2017-03" db="EMBL/GenBank/DDBJ databases">
        <title>An alternative strategy for trypanosome survival in the mammalian bloodstream revealed through genome and transcriptome analysis of the ubiquitous bovine parasite Trypanosoma (Megatrypanum) theileri.</title>
        <authorList>
            <person name="Kelly S."/>
            <person name="Ivens A."/>
            <person name="Mott A."/>
            <person name="O'Neill E."/>
            <person name="Emms D."/>
            <person name="Macleod O."/>
            <person name="Voorheis P."/>
            <person name="Matthews J."/>
            <person name="Matthews K."/>
            <person name="Carrington M."/>
        </authorList>
    </citation>
    <scope>NUCLEOTIDE SEQUENCE [LARGE SCALE GENOMIC DNA]</scope>
    <source>
        <strain evidence="3">Edinburgh</strain>
    </source>
</reference>
<gene>
    <name evidence="3" type="ORF">TM35_000212960</name>
</gene>
<dbReference type="GeneID" id="39986926"/>
<keyword evidence="2" id="KW-1133">Transmembrane helix</keyword>
<proteinExistence type="predicted"/>
<feature type="region of interest" description="Disordered" evidence="1">
    <location>
        <begin position="96"/>
        <end position="127"/>
    </location>
</feature>
<keyword evidence="2" id="KW-0472">Membrane</keyword>
<dbReference type="RefSeq" id="XP_028881756.1">
    <property type="nucleotide sequence ID" value="XM_029027146.1"/>
</dbReference>